<feature type="compositionally biased region" description="Low complexity" evidence="1">
    <location>
        <begin position="239"/>
        <end position="251"/>
    </location>
</feature>
<feature type="region of interest" description="Disordered" evidence="1">
    <location>
        <begin position="211"/>
        <end position="251"/>
    </location>
</feature>
<organism evidence="2 3">
    <name type="scientific">Lolium multiflorum</name>
    <name type="common">Italian ryegrass</name>
    <name type="synonym">Lolium perenne subsp. multiflorum</name>
    <dbReference type="NCBI Taxonomy" id="4521"/>
    <lineage>
        <taxon>Eukaryota</taxon>
        <taxon>Viridiplantae</taxon>
        <taxon>Streptophyta</taxon>
        <taxon>Embryophyta</taxon>
        <taxon>Tracheophyta</taxon>
        <taxon>Spermatophyta</taxon>
        <taxon>Magnoliopsida</taxon>
        <taxon>Liliopsida</taxon>
        <taxon>Poales</taxon>
        <taxon>Poaceae</taxon>
        <taxon>BOP clade</taxon>
        <taxon>Pooideae</taxon>
        <taxon>Poodae</taxon>
        <taxon>Poeae</taxon>
        <taxon>Poeae Chloroplast Group 2 (Poeae type)</taxon>
        <taxon>Loliodinae</taxon>
        <taxon>Loliinae</taxon>
        <taxon>Lolium</taxon>
    </lineage>
</organism>
<reference evidence="2" key="1">
    <citation type="submission" date="2023-07" db="EMBL/GenBank/DDBJ databases">
        <title>A chromosome-level genome assembly of Lolium multiflorum.</title>
        <authorList>
            <person name="Chen Y."/>
            <person name="Copetti D."/>
            <person name="Kolliker R."/>
            <person name="Studer B."/>
        </authorList>
    </citation>
    <scope>NUCLEOTIDE SEQUENCE</scope>
    <source>
        <strain evidence="2">02402/16</strain>
        <tissue evidence="2">Leaf</tissue>
    </source>
</reference>
<accession>A0AAD8T216</accession>
<dbReference type="EMBL" id="JAUUTY010000003">
    <property type="protein sequence ID" value="KAK1668517.1"/>
    <property type="molecule type" value="Genomic_DNA"/>
</dbReference>
<sequence length="321" mass="34653">MAPSDDEAAKAIAAAKEHRDAEAAKGNLALAAAASRSGAGHVPVELALDTDVHRQWHTFFPAACLDHLLDHLDALLDHLEADAPAAPTPEWWLLEATVVSWLYGPVSLSILDAVMTPGDDLLTVTLWNNINDLFTDHKKVKSLYDGLADLDSPVDDAKIVIHCLNGLPEKYEFVADLISLMPEITFAQCRSMLTLQDMKHKNRCARNSDTTLFTNAGNPGKVPGKGKKKKKVATDAAKEAAPASTPTPTVTLPAATTTWSSPQHPWNGSIHMWPYGQGGLLIRPPSAYALAPTYVPRYAPSPHAFYAHGPYGVPPVPYDYG</sequence>
<dbReference type="PANTHER" id="PTHR47481">
    <property type="match status" value="1"/>
</dbReference>
<proteinExistence type="predicted"/>
<evidence type="ECO:0000256" key="1">
    <source>
        <dbReference type="SAM" id="MobiDB-lite"/>
    </source>
</evidence>
<evidence type="ECO:0000313" key="2">
    <source>
        <dbReference type="EMBL" id="KAK1668517.1"/>
    </source>
</evidence>
<dbReference type="AlphaFoldDB" id="A0AAD8T216"/>
<dbReference type="Proteomes" id="UP001231189">
    <property type="component" value="Unassembled WGS sequence"/>
</dbReference>
<dbReference type="PANTHER" id="PTHR47481:SF31">
    <property type="entry name" value="OS01G0873500 PROTEIN"/>
    <property type="match status" value="1"/>
</dbReference>
<name>A0AAD8T216_LOLMU</name>
<comment type="caution">
    <text evidence="2">The sequence shown here is derived from an EMBL/GenBank/DDBJ whole genome shotgun (WGS) entry which is preliminary data.</text>
</comment>
<protein>
    <submittedName>
        <fullName evidence="2">Uncharacterized protein</fullName>
    </submittedName>
</protein>
<keyword evidence="3" id="KW-1185">Reference proteome</keyword>
<evidence type="ECO:0000313" key="3">
    <source>
        <dbReference type="Proteomes" id="UP001231189"/>
    </source>
</evidence>
<gene>
    <name evidence="2" type="ORF">QYE76_056676</name>
</gene>